<evidence type="ECO:0000313" key="3">
    <source>
        <dbReference type="Proteomes" id="UP000031443"/>
    </source>
</evidence>
<dbReference type="Proteomes" id="UP000031443">
    <property type="component" value="Unassembled WGS sequence"/>
</dbReference>
<feature type="compositionally biased region" description="Low complexity" evidence="1">
    <location>
        <begin position="111"/>
        <end position="122"/>
    </location>
</feature>
<feature type="compositionally biased region" description="Basic and acidic residues" evidence="1">
    <location>
        <begin position="123"/>
        <end position="133"/>
    </location>
</feature>
<gene>
    <name evidence="2" type="ORF">UY3_06621</name>
</gene>
<protein>
    <submittedName>
        <fullName evidence="2">Uncharacterized protein</fullName>
    </submittedName>
</protein>
<feature type="region of interest" description="Disordered" evidence="1">
    <location>
        <begin position="253"/>
        <end position="286"/>
    </location>
</feature>
<evidence type="ECO:0000256" key="1">
    <source>
        <dbReference type="SAM" id="MobiDB-lite"/>
    </source>
</evidence>
<dbReference type="AlphaFoldDB" id="M7BKC5"/>
<dbReference type="EMBL" id="KB525914">
    <property type="protein sequence ID" value="EMP36185.1"/>
    <property type="molecule type" value="Genomic_DNA"/>
</dbReference>
<feature type="region of interest" description="Disordered" evidence="1">
    <location>
        <begin position="111"/>
        <end position="212"/>
    </location>
</feature>
<evidence type="ECO:0000313" key="2">
    <source>
        <dbReference type="EMBL" id="EMP36185.1"/>
    </source>
</evidence>
<reference evidence="3" key="1">
    <citation type="journal article" date="2013" name="Nat. Genet.">
        <title>The draft genomes of soft-shell turtle and green sea turtle yield insights into the development and evolution of the turtle-specific body plan.</title>
        <authorList>
            <person name="Wang Z."/>
            <person name="Pascual-Anaya J."/>
            <person name="Zadissa A."/>
            <person name="Li W."/>
            <person name="Niimura Y."/>
            <person name="Huang Z."/>
            <person name="Li C."/>
            <person name="White S."/>
            <person name="Xiong Z."/>
            <person name="Fang D."/>
            <person name="Wang B."/>
            <person name="Ming Y."/>
            <person name="Chen Y."/>
            <person name="Zheng Y."/>
            <person name="Kuraku S."/>
            <person name="Pignatelli M."/>
            <person name="Herrero J."/>
            <person name="Beal K."/>
            <person name="Nozawa M."/>
            <person name="Li Q."/>
            <person name="Wang J."/>
            <person name="Zhang H."/>
            <person name="Yu L."/>
            <person name="Shigenobu S."/>
            <person name="Wang J."/>
            <person name="Liu J."/>
            <person name="Flicek P."/>
            <person name="Searle S."/>
            <person name="Wang J."/>
            <person name="Kuratani S."/>
            <person name="Yin Y."/>
            <person name="Aken B."/>
            <person name="Zhang G."/>
            <person name="Irie N."/>
        </authorList>
    </citation>
    <scope>NUCLEOTIDE SEQUENCE [LARGE SCALE GENOMIC DNA]</scope>
</reference>
<name>M7BKC5_CHEMY</name>
<proteinExistence type="predicted"/>
<keyword evidence="3" id="KW-1185">Reference proteome</keyword>
<organism evidence="2 3">
    <name type="scientific">Chelonia mydas</name>
    <name type="common">Green sea-turtle</name>
    <name type="synonym">Chelonia agassizi</name>
    <dbReference type="NCBI Taxonomy" id="8469"/>
    <lineage>
        <taxon>Eukaryota</taxon>
        <taxon>Metazoa</taxon>
        <taxon>Chordata</taxon>
        <taxon>Craniata</taxon>
        <taxon>Vertebrata</taxon>
        <taxon>Euteleostomi</taxon>
        <taxon>Archelosauria</taxon>
        <taxon>Testudinata</taxon>
        <taxon>Testudines</taxon>
        <taxon>Cryptodira</taxon>
        <taxon>Durocryptodira</taxon>
        <taxon>Americhelydia</taxon>
        <taxon>Chelonioidea</taxon>
        <taxon>Cheloniidae</taxon>
        <taxon>Chelonia</taxon>
    </lineage>
</organism>
<accession>M7BKC5</accession>
<sequence length="356" mass="39303">MKKKKKEEEEKTGSSCLQMNLCSLGNVPWLLVVDILIERCAHELLVLQRAGRHTRWRPHLHCEGHCEYFGGSHASRSELSQEEEILDENVEWDLEAEDDSEVRDACSQELFSTLEESSQSQELAKHKQERRWEPGWLPFKPEGKEPLSQPEWAGPDQAYSNPQKGRSGTGSTKGGSLSPIRAAPGRETDTDCRLFPSDPAAKPGEALGQEKPDLVEGLGLPAAKYVEELEEPGSNPGQCEPDAEGELKLPTAEYPDELEGPEGPTRETGTEYELPTGRCENDTPPSNVSYIDLKQCPQRRYVSGRRSPADIASTSCGDGVIMAMEECSSVGIARLHQTRYSGAVALVHVCWCSVVE</sequence>